<comment type="caution">
    <text evidence="5">The sequence shown here is derived from an EMBL/GenBank/DDBJ whole genome shotgun (WGS) entry which is preliminary data.</text>
</comment>
<accession>A0A8J3MLS8</accession>
<evidence type="ECO:0000256" key="1">
    <source>
        <dbReference type="ARBA" id="ARBA00000148"/>
    </source>
</evidence>
<reference evidence="5 6" key="1">
    <citation type="journal article" date="2021" name="Microb. Ecol.">
        <title>Candidatus Mesenet longicola: Novel Endosymbionts of Brontispa longissima that Induce Cytoplasmic Incompatibility.</title>
        <authorList>
            <person name="Takano S."/>
            <person name="Gotoh Y."/>
            <person name="Hayashi T."/>
        </authorList>
    </citation>
    <scope>NUCLEOTIDE SEQUENCE [LARGE SCALE GENOMIC DNA]</scope>
    <source>
        <strain evidence="5">L5</strain>
    </source>
</reference>
<dbReference type="InterPro" id="IPR035990">
    <property type="entry name" value="TIM_sf"/>
</dbReference>
<dbReference type="GO" id="GO:0046166">
    <property type="term" value="P:glyceraldehyde-3-phosphate biosynthetic process"/>
    <property type="evidence" value="ECO:0007669"/>
    <property type="project" value="TreeGrafter"/>
</dbReference>
<dbReference type="CDD" id="cd00311">
    <property type="entry name" value="TIM"/>
    <property type="match status" value="1"/>
</dbReference>
<comment type="catalytic activity">
    <reaction evidence="1">
        <text>L-erythrulose 1-phosphate = D-erythrulose 4-phosphate</text>
        <dbReference type="Rhea" id="RHEA:49588"/>
        <dbReference type="ChEBI" id="CHEBI:58002"/>
        <dbReference type="ChEBI" id="CHEBI:90796"/>
        <dbReference type="EC" id="5.3.1.33"/>
    </reaction>
</comment>
<dbReference type="Gene3D" id="3.20.20.70">
    <property type="entry name" value="Aldolase class I"/>
    <property type="match status" value="1"/>
</dbReference>
<comment type="subunit">
    <text evidence="4">Homodimer.</text>
</comment>
<dbReference type="PANTHER" id="PTHR21139">
    <property type="entry name" value="TRIOSEPHOSPHATE ISOMERASE"/>
    <property type="match status" value="1"/>
</dbReference>
<name>A0A8J3MLS8_9RICK</name>
<dbReference type="UniPathway" id="UPA00138"/>
<proteinExistence type="inferred from homology"/>
<dbReference type="EMBL" id="BNGU01000005">
    <property type="protein sequence ID" value="GHM59239.1"/>
    <property type="molecule type" value="Genomic_DNA"/>
</dbReference>
<comment type="pathway">
    <text evidence="4">Carbohydrate degradation; glycolysis; D-glyceraldehyde 3-phosphate from glycerone phosphate: step 1/1.</text>
</comment>
<dbReference type="GO" id="GO:0006096">
    <property type="term" value="P:glycolytic process"/>
    <property type="evidence" value="ECO:0007669"/>
    <property type="project" value="UniProtKB-UniRule"/>
</dbReference>
<dbReference type="GO" id="GO:0005829">
    <property type="term" value="C:cytosol"/>
    <property type="evidence" value="ECO:0007669"/>
    <property type="project" value="TreeGrafter"/>
</dbReference>
<organism evidence="5 6">
    <name type="scientific">Candidatus Mesenet longicola</name>
    <dbReference type="NCBI Taxonomy" id="1892558"/>
    <lineage>
        <taxon>Bacteria</taxon>
        <taxon>Pseudomonadati</taxon>
        <taxon>Pseudomonadota</taxon>
        <taxon>Alphaproteobacteria</taxon>
        <taxon>Rickettsiales</taxon>
        <taxon>Anaplasmataceae</taxon>
        <taxon>Candidatus Mesenet</taxon>
    </lineage>
</organism>
<dbReference type="Pfam" id="PF00121">
    <property type="entry name" value="TIM"/>
    <property type="match status" value="1"/>
</dbReference>
<sequence>MNGSRSSLTNFIQSLNEYFQSTKIELVVCPPFTVLPDNIELTPHIKMGAQNCHYEEKGAYTGEISAKMLSDLGCSYVILGHSERKLLCGETDDKIKSKAYAALAVGLHPIICIGETLLEREKEKTEEVLLKQCRDCLPHEEEYRDKYTVAYEPVWAIGQKSIPDISLITKTIEIIQPHVKSKIIYGGSVNLTNIEELVCTNKLSGFLIGSASLNFNEFFDIIKKVESLL</sequence>
<dbReference type="UniPathway" id="UPA00109">
    <property type="reaction ID" value="UER00189"/>
</dbReference>
<dbReference type="GO" id="GO:0006094">
    <property type="term" value="P:gluconeogenesis"/>
    <property type="evidence" value="ECO:0007669"/>
    <property type="project" value="UniProtKB-UniPathway"/>
</dbReference>
<keyword evidence="6" id="KW-1185">Reference proteome</keyword>
<dbReference type="InterPro" id="IPR013785">
    <property type="entry name" value="Aldolase_TIM"/>
</dbReference>
<evidence type="ECO:0000256" key="4">
    <source>
        <dbReference type="RuleBase" id="RU363013"/>
    </source>
</evidence>
<comment type="similarity">
    <text evidence="2 4">Belongs to the triosephosphate isomerase family.</text>
</comment>
<dbReference type="AlphaFoldDB" id="A0A8J3MLS8"/>
<comment type="subcellular location">
    <subcellularLocation>
        <location evidence="4">Cytoplasm</location>
    </subcellularLocation>
</comment>
<dbReference type="SUPFAM" id="SSF51351">
    <property type="entry name" value="Triosephosphate isomerase (TIM)"/>
    <property type="match status" value="1"/>
</dbReference>
<keyword evidence="4" id="KW-0312">Gluconeogenesis</keyword>
<protein>
    <recommendedName>
        <fullName evidence="4">Triosephosphate isomerase</fullName>
        <ecNumber evidence="4">5.3.1.1</ecNumber>
    </recommendedName>
</protein>
<comment type="catalytic activity">
    <reaction evidence="4">
        <text>D-glyceraldehyde 3-phosphate = dihydroxyacetone phosphate</text>
        <dbReference type="Rhea" id="RHEA:18585"/>
        <dbReference type="ChEBI" id="CHEBI:57642"/>
        <dbReference type="ChEBI" id="CHEBI:59776"/>
        <dbReference type="EC" id="5.3.1.1"/>
    </reaction>
</comment>
<dbReference type="Proteomes" id="UP000637906">
    <property type="component" value="Unassembled WGS sequence"/>
</dbReference>
<keyword evidence="4" id="KW-0963">Cytoplasm</keyword>
<keyword evidence="4" id="KW-0324">Glycolysis</keyword>
<gene>
    <name evidence="5" type="primary">tpiA</name>
    <name evidence="5" type="ORF">sL5_02320</name>
</gene>
<evidence type="ECO:0000313" key="5">
    <source>
        <dbReference type="EMBL" id="GHM59239.1"/>
    </source>
</evidence>
<dbReference type="NCBIfam" id="TIGR00419">
    <property type="entry name" value="tim"/>
    <property type="match status" value="1"/>
</dbReference>
<evidence type="ECO:0000256" key="3">
    <source>
        <dbReference type="ARBA" id="ARBA00023235"/>
    </source>
</evidence>
<dbReference type="InterPro" id="IPR000652">
    <property type="entry name" value="Triosephosphate_isomerase"/>
</dbReference>
<evidence type="ECO:0000313" key="6">
    <source>
        <dbReference type="Proteomes" id="UP000637906"/>
    </source>
</evidence>
<comment type="pathway">
    <text evidence="4">Carbohydrate biosynthesis; gluconeogenesis.</text>
</comment>
<dbReference type="PANTHER" id="PTHR21139:SF42">
    <property type="entry name" value="TRIOSEPHOSPHATE ISOMERASE"/>
    <property type="match status" value="1"/>
</dbReference>
<dbReference type="EC" id="5.3.1.1" evidence="4"/>
<evidence type="ECO:0000256" key="2">
    <source>
        <dbReference type="ARBA" id="ARBA00007422"/>
    </source>
</evidence>
<dbReference type="GO" id="GO:0004807">
    <property type="term" value="F:triose-phosphate isomerase activity"/>
    <property type="evidence" value="ECO:0007669"/>
    <property type="project" value="UniProtKB-UniRule"/>
</dbReference>
<keyword evidence="3 4" id="KW-0413">Isomerase</keyword>
<dbReference type="PROSITE" id="PS51440">
    <property type="entry name" value="TIM_2"/>
    <property type="match status" value="1"/>
</dbReference>
<dbReference type="GO" id="GO:0019563">
    <property type="term" value="P:glycerol catabolic process"/>
    <property type="evidence" value="ECO:0007669"/>
    <property type="project" value="TreeGrafter"/>
</dbReference>